<evidence type="ECO:0000256" key="7">
    <source>
        <dbReference type="SAM" id="MobiDB-lite"/>
    </source>
</evidence>
<dbReference type="SMART" id="SM00906">
    <property type="entry name" value="Fungal_trans"/>
    <property type="match status" value="1"/>
</dbReference>
<dbReference type="PANTHER" id="PTHR46910:SF3">
    <property type="entry name" value="HALOTOLERANCE PROTEIN 9-RELATED"/>
    <property type="match status" value="1"/>
</dbReference>
<organism evidence="9 10">
    <name type="scientific">Rhinocladiella mackenziei CBS 650.93</name>
    <dbReference type="NCBI Taxonomy" id="1442369"/>
    <lineage>
        <taxon>Eukaryota</taxon>
        <taxon>Fungi</taxon>
        <taxon>Dikarya</taxon>
        <taxon>Ascomycota</taxon>
        <taxon>Pezizomycotina</taxon>
        <taxon>Eurotiomycetes</taxon>
        <taxon>Chaetothyriomycetidae</taxon>
        <taxon>Chaetothyriales</taxon>
        <taxon>Herpotrichiellaceae</taxon>
        <taxon>Rhinocladiella</taxon>
    </lineage>
</organism>
<protein>
    <recommendedName>
        <fullName evidence="8">Zn(2)-C6 fungal-type domain-containing protein</fullName>
    </recommendedName>
</protein>
<dbReference type="PANTHER" id="PTHR46910">
    <property type="entry name" value="TRANSCRIPTION FACTOR PDR1"/>
    <property type="match status" value="1"/>
</dbReference>
<feature type="domain" description="Zn(2)-C6 fungal-type" evidence="8">
    <location>
        <begin position="62"/>
        <end position="92"/>
    </location>
</feature>
<dbReference type="EMBL" id="KN847478">
    <property type="protein sequence ID" value="KIX05593.1"/>
    <property type="molecule type" value="Genomic_DNA"/>
</dbReference>
<dbReference type="VEuPathDB" id="FungiDB:Z518_06465"/>
<keyword evidence="4" id="KW-0238">DNA-binding</keyword>
<evidence type="ECO:0000256" key="2">
    <source>
        <dbReference type="ARBA" id="ARBA00022723"/>
    </source>
</evidence>
<dbReference type="AlphaFoldDB" id="A0A0D2H5B3"/>
<dbReference type="GO" id="GO:0006351">
    <property type="term" value="P:DNA-templated transcription"/>
    <property type="evidence" value="ECO:0007669"/>
    <property type="project" value="InterPro"/>
</dbReference>
<dbReference type="Proteomes" id="UP000053617">
    <property type="component" value="Unassembled WGS sequence"/>
</dbReference>
<dbReference type="CDD" id="cd00067">
    <property type="entry name" value="GAL4"/>
    <property type="match status" value="1"/>
</dbReference>
<dbReference type="InterPro" id="IPR036864">
    <property type="entry name" value="Zn2-C6_fun-type_DNA-bd_sf"/>
</dbReference>
<feature type="compositionally biased region" description="Low complexity" evidence="7">
    <location>
        <begin position="199"/>
        <end position="208"/>
    </location>
</feature>
<dbReference type="InterPro" id="IPR007219">
    <property type="entry name" value="XnlR_reg_dom"/>
</dbReference>
<feature type="region of interest" description="Disordered" evidence="7">
    <location>
        <begin position="199"/>
        <end position="232"/>
    </location>
</feature>
<dbReference type="Pfam" id="PF04082">
    <property type="entry name" value="Fungal_trans"/>
    <property type="match status" value="1"/>
</dbReference>
<evidence type="ECO:0000256" key="1">
    <source>
        <dbReference type="ARBA" id="ARBA00004123"/>
    </source>
</evidence>
<dbReference type="Pfam" id="PF00172">
    <property type="entry name" value="Zn_clus"/>
    <property type="match status" value="1"/>
</dbReference>
<feature type="region of interest" description="Disordered" evidence="7">
    <location>
        <begin position="435"/>
        <end position="458"/>
    </location>
</feature>
<keyword evidence="2" id="KW-0479">Metal-binding</keyword>
<proteinExistence type="predicted"/>
<sequence>MSPVQATQGQRQDSMVQLASNSPTIKKGRSRGDAVQATRQSDDFHSPDAQSGLRKRKRIRLACRSCRTRKQRCDGLQPKCSHCKLQKLDCCYESASQKAEVSQLYVHNLLMRIENLEGEVEAERSRNRFAASGPHRDESSDFAQQPPISEQGSNKNRTDDENVGLPGAYPTPESLELPVKCCLGPTSNISFLETLLTPNQEQQQQPGRGRARGLASTAKGVDMASQPPSSQTFANLSSLADSWPQRHLGDYLVECYMNLCYPQYPFLHGPTIQERYESIWTAKERQSNLWTGTINIVFALGCQFSPDISPHLGQEFFKKATSLIDFDLRRSGTLETLQALILMSLYLQSSVNLEHSWNIIGVAVRQAQSLGLHLSNTYKSSWTPLARETRKRAWWACYVLDSTSGIMLGRPQMISDDHHTWVDLPAISDEELSMNGAKAAPPSSHASAADLEPSESWTDGKPSELTFFIATIRLCGLMREVTKVYDCPFDHSRVLGIDEKLCEWIAQFSPNRSPKIESNANKKFWRQRQVLVSR</sequence>
<feature type="compositionally biased region" description="Low complexity" evidence="7">
    <location>
        <begin position="437"/>
        <end position="449"/>
    </location>
</feature>
<dbReference type="SUPFAM" id="SSF57701">
    <property type="entry name" value="Zn2/Cys6 DNA-binding domain"/>
    <property type="match status" value="1"/>
</dbReference>
<feature type="region of interest" description="Disordered" evidence="7">
    <location>
        <begin position="1"/>
        <end position="53"/>
    </location>
</feature>
<evidence type="ECO:0000259" key="8">
    <source>
        <dbReference type="PROSITE" id="PS50048"/>
    </source>
</evidence>
<comment type="subcellular location">
    <subcellularLocation>
        <location evidence="1">Nucleus</location>
    </subcellularLocation>
</comment>
<feature type="compositionally biased region" description="Polar residues" evidence="7">
    <location>
        <begin position="141"/>
        <end position="155"/>
    </location>
</feature>
<dbReference type="OrthoDB" id="424974at2759"/>
<dbReference type="InterPro" id="IPR050987">
    <property type="entry name" value="AtrR-like"/>
</dbReference>
<keyword evidence="3" id="KW-0805">Transcription regulation</keyword>
<gene>
    <name evidence="9" type="ORF">Z518_06465</name>
</gene>
<evidence type="ECO:0000313" key="10">
    <source>
        <dbReference type="Proteomes" id="UP000053617"/>
    </source>
</evidence>
<keyword evidence="10" id="KW-1185">Reference proteome</keyword>
<evidence type="ECO:0000256" key="3">
    <source>
        <dbReference type="ARBA" id="ARBA00023015"/>
    </source>
</evidence>
<dbReference type="HOGENOM" id="CLU_510123_0_0_1"/>
<dbReference type="GO" id="GO:0003677">
    <property type="term" value="F:DNA binding"/>
    <property type="evidence" value="ECO:0007669"/>
    <property type="project" value="UniProtKB-KW"/>
</dbReference>
<dbReference type="InterPro" id="IPR001138">
    <property type="entry name" value="Zn2Cys6_DnaBD"/>
</dbReference>
<evidence type="ECO:0000313" key="9">
    <source>
        <dbReference type="EMBL" id="KIX05593.1"/>
    </source>
</evidence>
<accession>A0A0D2H5B3</accession>
<keyword evidence="5" id="KW-0804">Transcription</keyword>
<name>A0A0D2H5B3_9EURO</name>
<dbReference type="GeneID" id="25294536"/>
<dbReference type="GO" id="GO:0008270">
    <property type="term" value="F:zinc ion binding"/>
    <property type="evidence" value="ECO:0007669"/>
    <property type="project" value="InterPro"/>
</dbReference>
<evidence type="ECO:0000256" key="4">
    <source>
        <dbReference type="ARBA" id="ARBA00023125"/>
    </source>
</evidence>
<evidence type="ECO:0000256" key="6">
    <source>
        <dbReference type="ARBA" id="ARBA00023242"/>
    </source>
</evidence>
<feature type="compositionally biased region" description="Polar residues" evidence="7">
    <location>
        <begin position="1"/>
        <end position="24"/>
    </location>
</feature>
<keyword evidence="6" id="KW-0539">Nucleus</keyword>
<dbReference type="RefSeq" id="XP_013272729.1">
    <property type="nucleotide sequence ID" value="XM_013417275.1"/>
</dbReference>
<dbReference type="CDD" id="cd12148">
    <property type="entry name" value="fungal_TF_MHR"/>
    <property type="match status" value="1"/>
</dbReference>
<dbReference type="PROSITE" id="PS00463">
    <property type="entry name" value="ZN2_CY6_FUNGAL_1"/>
    <property type="match status" value="1"/>
</dbReference>
<feature type="region of interest" description="Disordered" evidence="7">
    <location>
        <begin position="130"/>
        <end position="169"/>
    </location>
</feature>
<dbReference type="SMART" id="SM00066">
    <property type="entry name" value="GAL4"/>
    <property type="match status" value="1"/>
</dbReference>
<dbReference type="PROSITE" id="PS50048">
    <property type="entry name" value="ZN2_CY6_FUNGAL_2"/>
    <property type="match status" value="1"/>
</dbReference>
<dbReference type="GO" id="GO:0005634">
    <property type="term" value="C:nucleus"/>
    <property type="evidence" value="ECO:0007669"/>
    <property type="project" value="UniProtKB-SubCell"/>
</dbReference>
<reference evidence="9 10" key="1">
    <citation type="submission" date="2015-01" db="EMBL/GenBank/DDBJ databases">
        <title>The Genome Sequence of Rhinocladiella mackenzie CBS 650.93.</title>
        <authorList>
            <consortium name="The Broad Institute Genomics Platform"/>
            <person name="Cuomo C."/>
            <person name="de Hoog S."/>
            <person name="Gorbushina A."/>
            <person name="Stielow B."/>
            <person name="Teixiera M."/>
            <person name="Abouelleil A."/>
            <person name="Chapman S.B."/>
            <person name="Priest M."/>
            <person name="Young S.K."/>
            <person name="Wortman J."/>
            <person name="Nusbaum C."/>
            <person name="Birren B."/>
        </authorList>
    </citation>
    <scope>NUCLEOTIDE SEQUENCE [LARGE SCALE GENOMIC DNA]</scope>
    <source>
        <strain evidence="9 10">CBS 650.93</strain>
    </source>
</reference>
<dbReference type="Gene3D" id="4.10.240.10">
    <property type="entry name" value="Zn(2)-C6 fungal-type DNA-binding domain"/>
    <property type="match status" value="1"/>
</dbReference>
<dbReference type="GO" id="GO:0000981">
    <property type="term" value="F:DNA-binding transcription factor activity, RNA polymerase II-specific"/>
    <property type="evidence" value="ECO:0007669"/>
    <property type="project" value="InterPro"/>
</dbReference>
<evidence type="ECO:0000256" key="5">
    <source>
        <dbReference type="ARBA" id="ARBA00023163"/>
    </source>
</evidence>